<dbReference type="InterPro" id="IPR037081">
    <property type="entry name" value="Hyp_TM1506"/>
</dbReference>
<dbReference type="InterPro" id="IPR015067">
    <property type="entry name" value="DUF1893_TM1506-like"/>
</dbReference>
<organism evidence="1 2">
    <name type="scientific">Bifidobacterium amazonense</name>
    <dbReference type="NCBI Taxonomy" id="2809027"/>
    <lineage>
        <taxon>Bacteria</taxon>
        <taxon>Bacillati</taxon>
        <taxon>Actinomycetota</taxon>
        <taxon>Actinomycetes</taxon>
        <taxon>Bifidobacteriales</taxon>
        <taxon>Bifidobacteriaceae</taxon>
        <taxon>Bifidobacterium</taxon>
    </lineage>
</organism>
<evidence type="ECO:0000313" key="2">
    <source>
        <dbReference type="Proteomes" id="UP000710815"/>
    </source>
</evidence>
<accession>A0ABS9VTI4</accession>
<protein>
    <submittedName>
        <fullName evidence="1">DUF1893 domain-containing protein</fullName>
    </submittedName>
</protein>
<reference evidence="1 2" key="2">
    <citation type="journal article" date="2021" name="Syst. Appl. Microbiol.">
        <title>Phylogenetic classification of ten novel species belonging to the genus Bifidobacterium comprising B. phasiani sp. nov., B. pongonis sp. nov., B. saguinibicoloris sp. nov., B. colobi sp. nov., B. simiiventris sp. nov., B. santillanense sp. nov., B. miconis sp. nov., B. amazonense sp. nov., B. pluvialisilvae sp. nov., and B. miconisargentati sp. nov.</title>
        <authorList>
            <person name="Lugli G.A."/>
            <person name="Calvete-Torre I."/>
            <person name="Alessandri G."/>
            <person name="Milani C."/>
            <person name="Turroni F."/>
            <person name="Laiolo P."/>
            <person name="Ossiprandi M.C."/>
            <person name="Margolles A."/>
            <person name="Ruiz L."/>
            <person name="Ventura M."/>
        </authorList>
    </citation>
    <scope>NUCLEOTIDE SEQUENCE [LARGE SCALE GENOMIC DNA]</scope>
    <source>
        <strain evidence="1 2">MA1</strain>
    </source>
</reference>
<name>A0ABS9VTI4_9BIFI</name>
<dbReference type="InterPro" id="IPR016193">
    <property type="entry name" value="Cytidine_deaminase-like"/>
</dbReference>
<dbReference type="EMBL" id="JAFEJT020000010">
    <property type="protein sequence ID" value="MCH9275401.1"/>
    <property type="molecule type" value="Genomic_DNA"/>
</dbReference>
<dbReference type="Pfam" id="PF08973">
    <property type="entry name" value="TM1506"/>
    <property type="match status" value="1"/>
</dbReference>
<gene>
    <name evidence="1" type="ORF">JS533_003800</name>
</gene>
<comment type="caution">
    <text evidence="1">The sequence shown here is derived from an EMBL/GenBank/DDBJ whole genome shotgun (WGS) entry which is preliminary data.</text>
</comment>
<sequence length="158" mass="16171">MTDDVTTKHADPDDLARAKAVLLGDDELGCAACRTDDATGRTLTLTGTGRGVRPLLQWLAAGQCLDGFSAADRVVGKGAALLYAKLGVAAVYAQTMSEAGLATLRANGIAAGYGTLVPMILNRAGDGMCPIERSVAAIDSPAAAEPAIRAAVAELMRR</sequence>
<keyword evidence="2" id="KW-1185">Reference proteome</keyword>
<dbReference type="SUPFAM" id="SSF53927">
    <property type="entry name" value="Cytidine deaminase-like"/>
    <property type="match status" value="1"/>
</dbReference>
<evidence type="ECO:0000313" key="1">
    <source>
        <dbReference type="EMBL" id="MCH9275401.1"/>
    </source>
</evidence>
<dbReference type="Proteomes" id="UP000710815">
    <property type="component" value="Unassembled WGS sequence"/>
</dbReference>
<dbReference type="RefSeq" id="WP_241513196.1">
    <property type="nucleotide sequence ID" value="NZ_JAFEJT020000010.1"/>
</dbReference>
<proteinExistence type="predicted"/>
<dbReference type="Gene3D" id="3.40.140.30">
    <property type="entry name" value="Hypothetical protein TM1506"/>
    <property type="match status" value="1"/>
</dbReference>
<reference evidence="1 2" key="1">
    <citation type="journal article" date="2021" name="Environ. Microbiol.">
        <title>Genetic insights into the dark matter of the mammalian gut microbiota through targeted genome reconstruction.</title>
        <authorList>
            <person name="Lugli G.A."/>
            <person name="Alessandri G."/>
            <person name="Milani C."/>
            <person name="Viappiani A."/>
            <person name="Fontana F."/>
            <person name="Tarracchini C."/>
            <person name="Mancabelli L."/>
            <person name="Argentini C."/>
            <person name="Ruiz L."/>
            <person name="Margolles A."/>
            <person name="van Sinderen D."/>
            <person name="Turroni F."/>
            <person name="Ventura M."/>
        </authorList>
    </citation>
    <scope>NUCLEOTIDE SEQUENCE [LARGE SCALE GENOMIC DNA]</scope>
    <source>
        <strain evidence="1 2">MA1</strain>
    </source>
</reference>